<dbReference type="SUPFAM" id="SSF55729">
    <property type="entry name" value="Acyl-CoA N-acyltransferases (Nat)"/>
    <property type="match status" value="1"/>
</dbReference>
<keyword evidence="1 4" id="KW-0808">Transferase</keyword>
<dbReference type="EMBL" id="VFOX01000001">
    <property type="protein sequence ID" value="TQL86137.1"/>
    <property type="molecule type" value="Genomic_DNA"/>
</dbReference>
<dbReference type="AlphaFoldDB" id="A0A543BMR9"/>
<proteinExistence type="predicted"/>
<evidence type="ECO:0000256" key="2">
    <source>
        <dbReference type="ARBA" id="ARBA00023315"/>
    </source>
</evidence>
<dbReference type="InterPro" id="IPR050832">
    <property type="entry name" value="Bact_Acetyltransf"/>
</dbReference>
<evidence type="ECO:0000313" key="4">
    <source>
        <dbReference type="EMBL" id="TQL86137.1"/>
    </source>
</evidence>
<evidence type="ECO:0000259" key="3">
    <source>
        <dbReference type="PROSITE" id="PS51186"/>
    </source>
</evidence>
<dbReference type="GO" id="GO:0016747">
    <property type="term" value="F:acyltransferase activity, transferring groups other than amino-acyl groups"/>
    <property type="evidence" value="ECO:0007669"/>
    <property type="project" value="InterPro"/>
</dbReference>
<dbReference type="PROSITE" id="PS51186">
    <property type="entry name" value="GNAT"/>
    <property type="match status" value="1"/>
</dbReference>
<accession>A0A543BMR9</accession>
<evidence type="ECO:0000256" key="1">
    <source>
        <dbReference type="ARBA" id="ARBA00022679"/>
    </source>
</evidence>
<sequence>MSEGVFIREADMTGPDAAIVGDLVGTYLRQTEEEKAQRGYGTSAADPLPDRYRREVEEPASAYRGHRVYLAEVDGRAAGVVIVHEVDGKTEIKRLWTDPGARGRGVGGALLDAAIASADRPVRLSVWEWRAPAVGLYESRGFVRVDSWDERPGLVCMVRSDGALG</sequence>
<gene>
    <name evidence="4" type="ORF">FB560_1780</name>
</gene>
<keyword evidence="2" id="KW-0012">Acyltransferase</keyword>
<reference evidence="4 5" key="1">
    <citation type="submission" date="2019-06" db="EMBL/GenBank/DDBJ databases">
        <title>Sequencing the genomes of 1000 actinobacteria strains.</title>
        <authorList>
            <person name="Klenk H.-P."/>
        </authorList>
    </citation>
    <scope>NUCLEOTIDE SEQUENCE [LARGE SCALE GENOMIC DNA]</scope>
    <source>
        <strain evidence="4 5">DSM 20169</strain>
    </source>
</reference>
<keyword evidence="5" id="KW-1185">Reference proteome</keyword>
<evidence type="ECO:0000313" key="5">
    <source>
        <dbReference type="Proteomes" id="UP000317209"/>
    </source>
</evidence>
<dbReference type="RefSeq" id="WP_141872019.1">
    <property type="nucleotide sequence ID" value="NZ_VFOX01000001.1"/>
</dbReference>
<dbReference type="OrthoDB" id="2935121at2"/>
<name>A0A543BMR9_9MICO</name>
<dbReference type="Pfam" id="PF00583">
    <property type="entry name" value="Acetyltransf_1"/>
    <property type="match status" value="1"/>
</dbReference>
<protein>
    <submittedName>
        <fullName evidence="4">Acetyltransferase (GNAT) family protein</fullName>
    </submittedName>
</protein>
<dbReference type="InterPro" id="IPR016181">
    <property type="entry name" value="Acyl_CoA_acyltransferase"/>
</dbReference>
<dbReference type="PANTHER" id="PTHR43877">
    <property type="entry name" value="AMINOALKYLPHOSPHONATE N-ACETYLTRANSFERASE-RELATED-RELATED"/>
    <property type="match status" value="1"/>
</dbReference>
<dbReference type="Gene3D" id="3.40.630.30">
    <property type="match status" value="1"/>
</dbReference>
<dbReference type="Proteomes" id="UP000317209">
    <property type="component" value="Unassembled WGS sequence"/>
</dbReference>
<dbReference type="InterPro" id="IPR000182">
    <property type="entry name" value="GNAT_dom"/>
</dbReference>
<comment type="caution">
    <text evidence="4">The sequence shown here is derived from an EMBL/GenBank/DDBJ whole genome shotgun (WGS) entry which is preliminary data.</text>
</comment>
<organism evidence="4 5">
    <name type="scientific">Microbacterium saperdae</name>
    <dbReference type="NCBI Taxonomy" id="69368"/>
    <lineage>
        <taxon>Bacteria</taxon>
        <taxon>Bacillati</taxon>
        <taxon>Actinomycetota</taxon>
        <taxon>Actinomycetes</taxon>
        <taxon>Micrococcales</taxon>
        <taxon>Microbacteriaceae</taxon>
        <taxon>Microbacterium</taxon>
    </lineage>
</organism>
<feature type="domain" description="N-acetyltransferase" evidence="3">
    <location>
        <begin position="26"/>
        <end position="162"/>
    </location>
</feature>